<reference evidence="2" key="2">
    <citation type="submission" date="2015-01" db="EMBL/GenBank/DDBJ databases">
        <title>Evolutionary Origins and Diversification of the Mycorrhizal Mutualists.</title>
        <authorList>
            <consortium name="DOE Joint Genome Institute"/>
            <consortium name="Mycorrhizal Genomics Consortium"/>
            <person name="Kohler A."/>
            <person name="Kuo A."/>
            <person name="Nagy L.G."/>
            <person name="Floudas D."/>
            <person name="Copeland A."/>
            <person name="Barry K.W."/>
            <person name="Cichocki N."/>
            <person name="Veneault-Fourrey C."/>
            <person name="LaButti K."/>
            <person name="Lindquist E.A."/>
            <person name="Lipzen A."/>
            <person name="Lundell T."/>
            <person name="Morin E."/>
            <person name="Murat C."/>
            <person name="Riley R."/>
            <person name="Ohm R."/>
            <person name="Sun H."/>
            <person name="Tunlid A."/>
            <person name="Henrissat B."/>
            <person name="Grigoriev I.V."/>
            <person name="Hibbett D.S."/>
            <person name="Martin F."/>
        </authorList>
    </citation>
    <scope>NUCLEOTIDE SEQUENCE [LARGE SCALE GENOMIC DNA]</scope>
    <source>
        <strain evidence="2">LaAM-08-1</strain>
    </source>
</reference>
<dbReference type="Proteomes" id="UP000054477">
    <property type="component" value="Unassembled WGS sequence"/>
</dbReference>
<reference evidence="1 2" key="1">
    <citation type="submission" date="2014-04" db="EMBL/GenBank/DDBJ databases">
        <authorList>
            <consortium name="DOE Joint Genome Institute"/>
            <person name="Kuo A."/>
            <person name="Kohler A."/>
            <person name="Nagy L.G."/>
            <person name="Floudas D."/>
            <person name="Copeland A."/>
            <person name="Barry K.W."/>
            <person name="Cichocki N."/>
            <person name="Veneault-Fourrey C."/>
            <person name="LaButti K."/>
            <person name="Lindquist E.A."/>
            <person name="Lipzen A."/>
            <person name="Lundell T."/>
            <person name="Morin E."/>
            <person name="Murat C."/>
            <person name="Sun H."/>
            <person name="Tunlid A."/>
            <person name="Henrissat B."/>
            <person name="Grigoriev I.V."/>
            <person name="Hibbett D.S."/>
            <person name="Martin F."/>
            <person name="Nordberg H.P."/>
            <person name="Cantor M.N."/>
            <person name="Hua S.X."/>
        </authorList>
    </citation>
    <scope>NUCLEOTIDE SEQUENCE [LARGE SCALE GENOMIC DNA]</scope>
    <source>
        <strain evidence="1 2">LaAM-08-1</strain>
    </source>
</reference>
<organism evidence="1 2">
    <name type="scientific">Laccaria amethystina LaAM-08-1</name>
    <dbReference type="NCBI Taxonomy" id="1095629"/>
    <lineage>
        <taxon>Eukaryota</taxon>
        <taxon>Fungi</taxon>
        <taxon>Dikarya</taxon>
        <taxon>Basidiomycota</taxon>
        <taxon>Agaricomycotina</taxon>
        <taxon>Agaricomycetes</taxon>
        <taxon>Agaricomycetidae</taxon>
        <taxon>Agaricales</taxon>
        <taxon>Agaricineae</taxon>
        <taxon>Hydnangiaceae</taxon>
        <taxon>Laccaria</taxon>
    </lineage>
</organism>
<name>A0A0C9XER1_9AGAR</name>
<sequence length="83" mass="9646">MKRTYHVKDDTHGFVWQGTFLIQGVSFEPCPQSLIVDIQQDENLDQSIMYLLTIRPPPRTGTKKACVRIVKNPPKDRHRLGER</sequence>
<accession>A0A0C9XER1</accession>
<gene>
    <name evidence="1" type="ORF">K443DRAFT_110048</name>
</gene>
<dbReference type="HOGENOM" id="CLU_2542914_0_0_1"/>
<evidence type="ECO:0000313" key="1">
    <source>
        <dbReference type="EMBL" id="KIJ94637.1"/>
    </source>
</evidence>
<dbReference type="AlphaFoldDB" id="A0A0C9XER1"/>
<dbReference type="EMBL" id="KN838784">
    <property type="protein sequence ID" value="KIJ94637.1"/>
    <property type="molecule type" value="Genomic_DNA"/>
</dbReference>
<proteinExistence type="predicted"/>
<keyword evidence="2" id="KW-1185">Reference proteome</keyword>
<protein>
    <submittedName>
        <fullName evidence="1">Uncharacterized protein</fullName>
    </submittedName>
</protein>
<evidence type="ECO:0000313" key="2">
    <source>
        <dbReference type="Proteomes" id="UP000054477"/>
    </source>
</evidence>